<evidence type="ECO:0000313" key="5">
    <source>
        <dbReference type="Proteomes" id="UP000199529"/>
    </source>
</evidence>
<keyword evidence="4" id="KW-0121">Carboxypeptidase</keyword>
<proteinExistence type="predicted"/>
<dbReference type="Gene3D" id="3.30.1380.10">
    <property type="match status" value="1"/>
</dbReference>
<name>A0A1H3MPC4_9PSEU</name>
<dbReference type="GO" id="GO:0004180">
    <property type="term" value="F:carboxypeptidase activity"/>
    <property type="evidence" value="ECO:0007669"/>
    <property type="project" value="UniProtKB-KW"/>
</dbReference>
<evidence type="ECO:0000256" key="2">
    <source>
        <dbReference type="SAM" id="SignalP"/>
    </source>
</evidence>
<keyword evidence="2" id="KW-0732">Signal</keyword>
<feature type="chain" id="PRO_5039120746" evidence="2">
    <location>
        <begin position="22"/>
        <end position="237"/>
    </location>
</feature>
<dbReference type="OrthoDB" id="9799970at2"/>
<dbReference type="EMBL" id="FNOK01000035">
    <property type="protein sequence ID" value="SDY78517.1"/>
    <property type="molecule type" value="Genomic_DNA"/>
</dbReference>
<feature type="region of interest" description="Disordered" evidence="1">
    <location>
        <begin position="32"/>
        <end position="51"/>
    </location>
</feature>
<feature type="domain" description="Peptidase M15C" evidence="3">
    <location>
        <begin position="156"/>
        <end position="236"/>
    </location>
</feature>
<evidence type="ECO:0000259" key="3">
    <source>
        <dbReference type="Pfam" id="PF13539"/>
    </source>
</evidence>
<sequence>MKRRRVVLAAGAAAIVAGVLACGGPPSANAPRPALPVATTPAPPPATAQPPPAAAAVHLVAAGDLGASWHPGCPVPPENLRLVDVPYLGMDGKPHIGQLIVNQDRVEQTITAFNELFRLHFPIQRIQTPDHYPGAEDELSMEDNNTSAFNCRGIPGSSEWSQHALGRAIDINPLLNPSVYKTGRFEPTTAAQYLDRTRKDAGLLHDGDAAVRVFTDRGWTWGGHWADPNDYQHFELP</sequence>
<dbReference type="PROSITE" id="PS51257">
    <property type="entry name" value="PROKAR_LIPOPROTEIN"/>
    <property type="match status" value="1"/>
</dbReference>
<keyword evidence="4" id="KW-0378">Hydrolase</keyword>
<keyword evidence="4" id="KW-0645">Protease</keyword>
<feature type="compositionally biased region" description="Pro residues" evidence="1">
    <location>
        <begin position="41"/>
        <end position="51"/>
    </location>
</feature>
<dbReference type="Pfam" id="PF13539">
    <property type="entry name" value="Peptidase_M15_4"/>
    <property type="match status" value="1"/>
</dbReference>
<gene>
    <name evidence="4" type="ORF">SAMN05216215_10355</name>
</gene>
<feature type="signal peptide" evidence="2">
    <location>
        <begin position="1"/>
        <end position="21"/>
    </location>
</feature>
<keyword evidence="5" id="KW-1185">Reference proteome</keyword>
<dbReference type="STRING" id="418495.SAMN05216215_10355"/>
<dbReference type="InterPro" id="IPR006311">
    <property type="entry name" value="TAT_signal"/>
</dbReference>
<protein>
    <submittedName>
        <fullName evidence="4">D-alanyl-D-alanine carboxypeptidase</fullName>
    </submittedName>
</protein>
<evidence type="ECO:0000256" key="1">
    <source>
        <dbReference type="SAM" id="MobiDB-lite"/>
    </source>
</evidence>
<reference evidence="5" key="1">
    <citation type="submission" date="2016-10" db="EMBL/GenBank/DDBJ databases">
        <authorList>
            <person name="Varghese N."/>
            <person name="Submissions S."/>
        </authorList>
    </citation>
    <scope>NUCLEOTIDE SEQUENCE [LARGE SCALE GENOMIC DNA]</scope>
    <source>
        <strain evidence="5">CGMCC 4.3530</strain>
    </source>
</reference>
<dbReference type="InterPro" id="IPR039561">
    <property type="entry name" value="Peptidase_M15C"/>
</dbReference>
<dbReference type="InterPro" id="IPR009045">
    <property type="entry name" value="Zn_M74/Hedgehog-like"/>
</dbReference>
<dbReference type="SUPFAM" id="SSF55166">
    <property type="entry name" value="Hedgehog/DD-peptidase"/>
    <property type="match status" value="1"/>
</dbReference>
<dbReference type="AlphaFoldDB" id="A0A1H3MPC4"/>
<organism evidence="4 5">
    <name type="scientific">Saccharopolyspora shandongensis</name>
    <dbReference type="NCBI Taxonomy" id="418495"/>
    <lineage>
        <taxon>Bacteria</taxon>
        <taxon>Bacillati</taxon>
        <taxon>Actinomycetota</taxon>
        <taxon>Actinomycetes</taxon>
        <taxon>Pseudonocardiales</taxon>
        <taxon>Pseudonocardiaceae</taxon>
        <taxon>Saccharopolyspora</taxon>
    </lineage>
</organism>
<dbReference type="Proteomes" id="UP000199529">
    <property type="component" value="Unassembled WGS sequence"/>
</dbReference>
<accession>A0A1H3MPC4</accession>
<dbReference type="PROSITE" id="PS51318">
    <property type="entry name" value="TAT"/>
    <property type="match status" value="1"/>
</dbReference>
<evidence type="ECO:0000313" key="4">
    <source>
        <dbReference type="EMBL" id="SDY78517.1"/>
    </source>
</evidence>